<keyword evidence="2" id="KW-0812">Transmembrane</keyword>
<gene>
    <name evidence="3" type="ORF">EGC76_10345</name>
</gene>
<name>A0A443YYF3_9GAMM</name>
<dbReference type="NCBIfam" id="TIGR03545">
    <property type="entry name" value="TIGR03545 family protein"/>
    <property type="match status" value="1"/>
</dbReference>
<reference evidence="3 4" key="1">
    <citation type="submission" date="2018-12" db="EMBL/GenBank/DDBJ databases">
        <authorList>
            <person name="Li A."/>
            <person name="Zhang M."/>
            <person name="Zhu H."/>
        </authorList>
    </citation>
    <scope>NUCLEOTIDE SEQUENCE [LARGE SCALE GENOMIC DNA]</scope>
    <source>
        <strain evidence="3 4">R04H25</strain>
    </source>
</reference>
<evidence type="ECO:0000256" key="1">
    <source>
        <dbReference type="SAM" id="Coils"/>
    </source>
</evidence>
<evidence type="ECO:0000313" key="4">
    <source>
        <dbReference type="Proteomes" id="UP000288789"/>
    </source>
</evidence>
<keyword evidence="2" id="KW-0472">Membrane</keyword>
<keyword evidence="4" id="KW-1185">Reference proteome</keyword>
<organism evidence="3 4">
    <name type="scientific">Pseudidiomarina gelatinasegens</name>
    <dbReference type="NCBI Taxonomy" id="2487740"/>
    <lineage>
        <taxon>Bacteria</taxon>
        <taxon>Pseudomonadati</taxon>
        <taxon>Pseudomonadota</taxon>
        <taxon>Gammaproteobacteria</taxon>
        <taxon>Alteromonadales</taxon>
        <taxon>Idiomarinaceae</taxon>
        <taxon>Pseudidiomarina</taxon>
    </lineage>
</organism>
<dbReference type="AlphaFoldDB" id="A0A443YYF3"/>
<proteinExistence type="predicted"/>
<dbReference type="OrthoDB" id="5752177at2"/>
<dbReference type="Proteomes" id="UP000288789">
    <property type="component" value="Unassembled WGS sequence"/>
</dbReference>
<feature type="coiled-coil region" evidence="1">
    <location>
        <begin position="224"/>
        <end position="262"/>
    </location>
</feature>
<protein>
    <submittedName>
        <fullName evidence="3">TIGR03545 family protein</fullName>
    </submittedName>
</protein>
<keyword evidence="1" id="KW-0175">Coiled coil</keyword>
<comment type="caution">
    <text evidence="3">The sequence shown here is derived from an EMBL/GenBank/DDBJ whole genome shotgun (WGS) entry which is preliminary data.</text>
</comment>
<dbReference type="EMBL" id="RSFE01000008">
    <property type="protein sequence ID" value="RWU09073.1"/>
    <property type="molecule type" value="Genomic_DNA"/>
</dbReference>
<dbReference type="InterPro" id="IPR019934">
    <property type="entry name" value="CHP03545"/>
</dbReference>
<sequence length="598" mass="65727">MKMTTTKTNPTHVRRSAIRWPGLAAFLIICALLAAFSWLLLDTIIKWTLERSVGTLNGAEVNIESVDHSWSPLGVTITGIQVTDPAQPDFNRLVIRDVTADLNVEQLLMGRFHFENVVSTGIRVHQPRAATGDVYQVPDKEAMKGWASDGLAALNLSMPNVDDIVARLELKTPAAIEQAKATLAEQKSRIDEVRGNIPTAEDLKAYEAELKKITSAEIKTPQQLQAKKEEFEALKEKFEADRAQLKAIKETATTALDKVKAEFSAVSSAPGQDMERAQELMQLNSAGLTEITAVLFGEQMRQWSQYILLAYEQLAPMLARSADETLVKPQRGEGIWFDFSDANEPPSFLIKKAKTEFAWNETILDVNWANITHQHEQLGQPTTFVARADNSNLWQSLNLNGELALTAAGIDAKQQWQVKGIRLDSVQLSEQSEFMANIVAALLDSEGAVSLRDSMFDGGGTVRLSDMQLDASAENRWAEVIASALRQLSRLDINADISGALTAPEFAFRSDLDRQLGSALQASALEAGKTELADLRSQLQEQSNGFLGANEGDLNGISELLSNAEQRDAKLQELLKAKFESAIEDKLKDRLKGVIGGN</sequence>
<feature type="transmembrane region" description="Helical" evidence="2">
    <location>
        <begin position="20"/>
        <end position="41"/>
    </location>
</feature>
<evidence type="ECO:0000256" key="2">
    <source>
        <dbReference type="SAM" id="Phobius"/>
    </source>
</evidence>
<evidence type="ECO:0000313" key="3">
    <source>
        <dbReference type="EMBL" id="RWU09073.1"/>
    </source>
</evidence>
<accession>A0A443YYF3</accession>
<keyword evidence="2" id="KW-1133">Transmembrane helix</keyword>